<dbReference type="Proteomes" id="UP000828390">
    <property type="component" value="Unassembled WGS sequence"/>
</dbReference>
<accession>A0A9D4IYD6</accession>
<feature type="region of interest" description="Disordered" evidence="1">
    <location>
        <begin position="50"/>
        <end position="70"/>
    </location>
</feature>
<keyword evidence="3" id="KW-1185">Reference proteome</keyword>
<reference evidence="2" key="1">
    <citation type="journal article" date="2019" name="bioRxiv">
        <title>The Genome of the Zebra Mussel, Dreissena polymorpha: A Resource for Invasive Species Research.</title>
        <authorList>
            <person name="McCartney M.A."/>
            <person name="Auch B."/>
            <person name="Kono T."/>
            <person name="Mallez S."/>
            <person name="Zhang Y."/>
            <person name="Obille A."/>
            <person name="Becker A."/>
            <person name="Abrahante J.E."/>
            <person name="Garbe J."/>
            <person name="Badalamenti J.P."/>
            <person name="Herman A."/>
            <person name="Mangelson H."/>
            <person name="Liachko I."/>
            <person name="Sullivan S."/>
            <person name="Sone E.D."/>
            <person name="Koren S."/>
            <person name="Silverstein K.A.T."/>
            <person name="Beckman K.B."/>
            <person name="Gohl D.M."/>
        </authorList>
    </citation>
    <scope>NUCLEOTIDE SEQUENCE</scope>
    <source>
        <strain evidence="2">Duluth1</strain>
        <tissue evidence="2">Whole animal</tissue>
    </source>
</reference>
<feature type="compositionally biased region" description="Polar residues" evidence="1">
    <location>
        <begin position="1"/>
        <end position="10"/>
    </location>
</feature>
<comment type="caution">
    <text evidence="2">The sequence shown here is derived from an EMBL/GenBank/DDBJ whole genome shotgun (WGS) entry which is preliminary data.</text>
</comment>
<dbReference type="EMBL" id="JAIWYP010000008">
    <property type="protein sequence ID" value="KAH3789067.1"/>
    <property type="molecule type" value="Genomic_DNA"/>
</dbReference>
<feature type="compositionally biased region" description="Polar residues" evidence="1">
    <location>
        <begin position="52"/>
        <end position="70"/>
    </location>
</feature>
<sequence length="70" mass="7939">MTRFTENQHTVRPKQAPRATHPCSMEQHNGTRARHSREILIDTIPPSEPLLVTSSPVRNQSVIEQPDAQN</sequence>
<feature type="region of interest" description="Disordered" evidence="1">
    <location>
        <begin position="1"/>
        <end position="36"/>
    </location>
</feature>
<evidence type="ECO:0000313" key="2">
    <source>
        <dbReference type="EMBL" id="KAH3789067.1"/>
    </source>
</evidence>
<name>A0A9D4IYD6_DREPO</name>
<evidence type="ECO:0000256" key="1">
    <source>
        <dbReference type="SAM" id="MobiDB-lite"/>
    </source>
</evidence>
<proteinExistence type="predicted"/>
<evidence type="ECO:0000313" key="3">
    <source>
        <dbReference type="Proteomes" id="UP000828390"/>
    </source>
</evidence>
<protein>
    <submittedName>
        <fullName evidence="2">Uncharacterized protein</fullName>
    </submittedName>
</protein>
<organism evidence="2 3">
    <name type="scientific">Dreissena polymorpha</name>
    <name type="common">Zebra mussel</name>
    <name type="synonym">Mytilus polymorpha</name>
    <dbReference type="NCBI Taxonomy" id="45954"/>
    <lineage>
        <taxon>Eukaryota</taxon>
        <taxon>Metazoa</taxon>
        <taxon>Spiralia</taxon>
        <taxon>Lophotrochozoa</taxon>
        <taxon>Mollusca</taxon>
        <taxon>Bivalvia</taxon>
        <taxon>Autobranchia</taxon>
        <taxon>Heteroconchia</taxon>
        <taxon>Euheterodonta</taxon>
        <taxon>Imparidentia</taxon>
        <taxon>Neoheterodontei</taxon>
        <taxon>Myida</taxon>
        <taxon>Dreissenoidea</taxon>
        <taxon>Dreissenidae</taxon>
        <taxon>Dreissena</taxon>
    </lineage>
</organism>
<reference evidence="2" key="2">
    <citation type="submission" date="2020-11" db="EMBL/GenBank/DDBJ databases">
        <authorList>
            <person name="McCartney M.A."/>
            <person name="Auch B."/>
            <person name="Kono T."/>
            <person name="Mallez S."/>
            <person name="Becker A."/>
            <person name="Gohl D.M."/>
            <person name="Silverstein K.A.T."/>
            <person name="Koren S."/>
            <person name="Bechman K.B."/>
            <person name="Herman A."/>
            <person name="Abrahante J.E."/>
            <person name="Garbe J."/>
        </authorList>
    </citation>
    <scope>NUCLEOTIDE SEQUENCE</scope>
    <source>
        <strain evidence="2">Duluth1</strain>
        <tissue evidence="2">Whole animal</tissue>
    </source>
</reference>
<gene>
    <name evidence="2" type="ORF">DPMN_167235</name>
</gene>
<dbReference type="AlphaFoldDB" id="A0A9D4IYD6"/>